<name>A0A427AT57_ENSVE</name>
<dbReference type="InterPro" id="IPR052583">
    <property type="entry name" value="ATP-helicase/E3_Ub-Ligase"/>
</dbReference>
<protein>
    <submittedName>
        <fullName evidence="1">Uncharacterized protein</fullName>
    </submittedName>
</protein>
<feature type="non-terminal residue" evidence="1">
    <location>
        <position position="1"/>
    </location>
</feature>
<evidence type="ECO:0000313" key="1">
    <source>
        <dbReference type="EMBL" id="RRT79423.1"/>
    </source>
</evidence>
<accession>A0A427AT57</accession>
<reference evidence="1 2" key="1">
    <citation type="journal article" date="2014" name="Agronomy (Basel)">
        <title>A Draft Genome Sequence for Ensete ventricosum, the Drought-Tolerant Tree Against Hunger.</title>
        <authorList>
            <person name="Harrison J."/>
            <person name="Moore K.A."/>
            <person name="Paszkiewicz K."/>
            <person name="Jones T."/>
            <person name="Grant M."/>
            <person name="Ambacheew D."/>
            <person name="Muzemil S."/>
            <person name="Studholme D.J."/>
        </authorList>
    </citation>
    <scope>NUCLEOTIDE SEQUENCE [LARGE SCALE GENOMIC DNA]</scope>
</reference>
<dbReference type="PANTHER" id="PTHR45865">
    <property type="entry name" value="E3 UBIQUITIN-PROTEIN LIGASE SHPRH FAMILY MEMBER"/>
    <property type="match status" value="1"/>
</dbReference>
<dbReference type="Proteomes" id="UP000287651">
    <property type="component" value="Unassembled WGS sequence"/>
</dbReference>
<dbReference type="AlphaFoldDB" id="A0A427AT57"/>
<dbReference type="EMBL" id="AMZH03001404">
    <property type="protein sequence ID" value="RRT79423.1"/>
    <property type="molecule type" value="Genomic_DNA"/>
</dbReference>
<proteinExistence type="predicted"/>
<comment type="caution">
    <text evidence="1">The sequence shown here is derived from an EMBL/GenBank/DDBJ whole genome shotgun (WGS) entry which is preliminary data.</text>
</comment>
<evidence type="ECO:0000313" key="2">
    <source>
        <dbReference type="Proteomes" id="UP000287651"/>
    </source>
</evidence>
<organism evidence="1 2">
    <name type="scientific">Ensete ventricosum</name>
    <name type="common">Abyssinian banana</name>
    <name type="synonym">Musa ensete</name>
    <dbReference type="NCBI Taxonomy" id="4639"/>
    <lineage>
        <taxon>Eukaryota</taxon>
        <taxon>Viridiplantae</taxon>
        <taxon>Streptophyta</taxon>
        <taxon>Embryophyta</taxon>
        <taxon>Tracheophyta</taxon>
        <taxon>Spermatophyta</taxon>
        <taxon>Magnoliopsida</taxon>
        <taxon>Liliopsida</taxon>
        <taxon>Zingiberales</taxon>
        <taxon>Musaceae</taxon>
        <taxon>Ensete</taxon>
    </lineage>
</organism>
<dbReference type="PANTHER" id="PTHR45865:SF1">
    <property type="entry name" value="E3 UBIQUITIN-PROTEIN LIGASE SHPRH"/>
    <property type="match status" value="1"/>
</dbReference>
<sequence>SWRSAEHLDIAEVILNDVKFSDGKIDYGLLKDSFSKLKFSLRFRLCNVKEGSFRLVTTSEAIYGIEGPSVQADEASSYVRSKHAQFDIADFYEAIKPSREEPEPMLDEELPDLLPCLRPYQRRAAYWMLQREKAANITSGEKAPIQLSAPYSVPVKFLDRSSRMFYNPFK</sequence>
<gene>
    <name evidence="1" type="ORF">B296_00004797</name>
</gene>